<evidence type="ECO:0000256" key="1">
    <source>
        <dbReference type="ARBA" id="ARBA00018672"/>
    </source>
</evidence>
<name>A0A9D1LRL9_9FIRM</name>
<comment type="caution">
    <text evidence="6">The sequence shown here is derived from an EMBL/GenBank/DDBJ whole genome shotgun (WGS) entry which is preliminary data.</text>
</comment>
<dbReference type="Gene3D" id="3.40.50.2300">
    <property type="match status" value="1"/>
</dbReference>
<comment type="function">
    <text evidence="2">May play the central regulatory role in sporulation. It may be an element of the effector pathway responsible for the activation of sporulation genes in response to nutritional stress. Spo0A may act in concert with spo0H (a sigma factor) to control the expression of some genes that are critical to the sporulation process.</text>
</comment>
<proteinExistence type="predicted"/>
<dbReference type="GO" id="GO:0000156">
    <property type="term" value="F:phosphorelay response regulator activity"/>
    <property type="evidence" value="ECO:0007669"/>
    <property type="project" value="InterPro"/>
</dbReference>
<feature type="domain" description="Response regulatory" evidence="4">
    <location>
        <begin position="4"/>
        <end position="118"/>
    </location>
</feature>
<dbReference type="AlphaFoldDB" id="A0A9D1LRL9"/>
<dbReference type="Pfam" id="PF04397">
    <property type="entry name" value="LytTR"/>
    <property type="match status" value="1"/>
</dbReference>
<dbReference type="PANTHER" id="PTHR37299:SF1">
    <property type="entry name" value="STAGE 0 SPORULATION PROTEIN A HOMOLOG"/>
    <property type="match status" value="1"/>
</dbReference>
<dbReference type="InterPro" id="IPR046947">
    <property type="entry name" value="LytR-like"/>
</dbReference>
<dbReference type="PANTHER" id="PTHR37299">
    <property type="entry name" value="TRANSCRIPTIONAL REGULATOR-RELATED"/>
    <property type="match status" value="1"/>
</dbReference>
<dbReference type="InterPro" id="IPR001789">
    <property type="entry name" value="Sig_transdc_resp-reg_receiver"/>
</dbReference>
<organism evidence="6 7">
    <name type="scientific">Candidatus Fimadaptatus faecigallinarum</name>
    <dbReference type="NCBI Taxonomy" id="2840814"/>
    <lineage>
        <taxon>Bacteria</taxon>
        <taxon>Bacillati</taxon>
        <taxon>Bacillota</taxon>
        <taxon>Clostridia</taxon>
        <taxon>Eubacteriales</taxon>
        <taxon>Candidatus Fimadaptatus</taxon>
    </lineage>
</organism>
<sequence length="238" mass="27237">MPLSIAIVDDVALDIDQLAADIARLSPKLSCARFVSGDALLAAYEPGAFDLIFMDVLMDGSNGIETARKVRQLDPRCLIVFLTSSREHVWQSFEMHPFDYLIKPYAPGQIARILDEATRALALDEPEIEIRVARRTVHLPLRSIMYAVAENHYVSIMTDTGEQRTSGTFSELIRQLSDDARFLQCNRGVLVNMDAVLKFDSDRILMRDGTHFPVRQRDKSALFNRFTQYQFRHMRKER</sequence>
<dbReference type="InterPro" id="IPR007492">
    <property type="entry name" value="LytTR_DNA-bd_dom"/>
</dbReference>
<evidence type="ECO:0000259" key="4">
    <source>
        <dbReference type="PROSITE" id="PS50110"/>
    </source>
</evidence>
<dbReference type="SMART" id="SM00850">
    <property type="entry name" value="LytTR"/>
    <property type="match status" value="1"/>
</dbReference>
<evidence type="ECO:0000256" key="2">
    <source>
        <dbReference type="ARBA" id="ARBA00024867"/>
    </source>
</evidence>
<reference evidence="6" key="1">
    <citation type="submission" date="2020-10" db="EMBL/GenBank/DDBJ databases">
        <authorList>
            <person name="Gilroy R."/>
        </authorList>
    </citation>
    <scope>NUCLEOTIDE SEQUENCE</scope>
    <source>
        <strain evidence="6">ChiSxjej2B14-8506</strain>
    </source>
</reference>
<dbReference type="SUPFAM" id="SSF52172">
    <property type="entry name" value="CheY-like"/>
    <property type="match status" value="1"/>
</dbReference>
<feature type="modified residue" description="4-aspartylphosphate" evidence="3">
    <location>
        <position position="55"/>
    </location>
</feature>
<gene>
    <name evidence="6" type="ORF">IAC59_05865</name>
</gene>
<reference evidence="6" key="2">
    <citation type="journal article" date="2021" name="PeerJ">
        <title>Extensive microbial diversity within the chicken gut microbiome revealed by metagenomics and culture.</title>
        <authorList>
            <person name="Gilroy R."/>
            <person name="Ravi A."/>
            <person name="Getino M."/>
            <person name="Pursley I."/>
            <person name="Horton D.L."/>
            <person name="Alikhan N.F."/>
            <person name="Baker D."/>
            <person name="Gharbi K."/>
            <person name="Hall N."/>
            <person name="Watson M."/>
            <person name="Adriaenssens E.M."/>
            <person name="Foster-Nyarko E."/>
            <person name="Jarju S."/>
            <person name="Secka A."/>
            <person name="Antonio M."/>
            <person name="Oren A."/>
            <person name="Chaudhuri R.R."/>
            <person name="La Ragione R."/>
            <person name="Hildebrand F."/>
            <person name="Pallen M.J."/>
        </authorList>
    </citation>
    <scope>NUCLEOTIDE SEQUENCE</scope>
    <source>
        <strain evidence="6">ChiSxjej2B14-8506</strain>
    </source>
</reference>
<protein>
    <recommendedName>
        <fullName evidence="1">Stage 0 sporulation protein A homolog</fullName>
    </recommendedName>
</protein>
<keyword evidence="3" id="KW-0597">Phosphoprotein</keyword>
<dbReference type="PROSITE" id="PS50930">
    <property type="entry name" value="HTH_LYTTR"/>
    <property type="match status" value="1"/>
</dbReference>
<accession>A0A9D1LRL9</accession>
<evidence type="ECO:0000313" key="6">
    <source>
        <dbReference type="EMBL" id="HIU46765.1"/>
    </source>
</evidence>
<evidence type="ECO:0000259" key="5">
    <source>
        <dbReference type="PROSITE" id="PS50930"/>
    </source>
</evidence>
<dbReference type="Proteomes" id="UP000824123">
    <property type="component" value="Unassembled WGS sequence"/>
</dbReference>
<evidence type="ECO:0000313" key="7">
    <source>
        <dbReference type="Proteomes" id="UP000824123"/>
    </source>
</evidence>
<evidence type="ECO:0000256" key="3">
    <source>
        <dbReference type="PROSITE-ProRule" id="PRU00169"/>
    </source>
</evidence>
<dbReference type="InterPro" id="IPR011006">
    <property type="entry name" value="CheY-like_superfamily"/>
</dbReference>
<dbReference type="Gene3D" id="2.40.50.1020">
    <property type="entry name" value="LytTr DNA-binding domain"/>
    <property type="match status" value="1"/>
</dbReference>
<dbReference type="PROSITE" id="PS50110">
    <property type="entry name" value="RESPONSE_REGULATORY"/>
    <property type="match status" value="1"/>
</dbReference>
<dbReference type="SMART" id="SM00448">
    <property type="entry name" value="REC"/>
    <property type="match status" value="1"/>
</dbReference>
<dbReference type="EMBL" id="DVNK01000037">
    <property type="protein sequence ID" value="HIU46765.1"/>
    <property type="molecule type" value="Genomic_DNA"/>
</dbReference>
<dbReference type="GO" id="GO:0003677">
    <property type="term" value="F:DNA binding"/>
    <property type="evidence" value="ECO:0007669"/>
    <property type="project" value="InterPro"/>
</dbReference>
<dbReference type="Pfam" id="PF00072">
    <property type="entry name" value="Response_reg"/>
    <property type="match status" value="1"/>
</dbReference>
<feature type="domain" description="HTH LytTR-type" evidence="5">
    <location>
        <begin position="128"/>
        <end position="214"/>
    </location>
</feature>